<name>A0A3B5K5E6_TAKRU</name>
<organism evidence="1 2">
    <name type="scientific">Takifugu rubripes</name>
    <name type="common">Japanese pufferfish</name>
    <name type="synonym">Fugu rubripes</name>
    <dbReference type="NCBI Taxonomy" id="31033"/>
    <lineage>
        <taxon>Eukaryota</taxon>
        <taxon>Metazoa</taxon>
        <taxon>Chordata</taxon>
        <taxon>Craniata</taxon>
        <taxon>Vertebrata</taxon>
        <taxon>Euteleostomi</taxon>
        <taxon>Actinopterygii</taxon>
        <taxon>Neopterygii</taxon>
        <taxon>Teleostei</taxon>
        <taxon>Neoteleostei</taxon>
        <taxon>Acanthomorphata</taxon>
        <taxon>Eupercaria</taxon>
        <taxon>Tetraodontiformes</taxon>
        <taxon>Tetradontoidea</taxon>
        <taxon>Tetraodontidae</taxon>
        <taxon>Takifugu</taxon>
    </lineage>
</organism>
<protein>
    <submittedName>
        <fullName evidence="1">Uncharacterized protein</fullName>
    </submittedName>
</protein>
<dbReference type="Ensembl" id="ENSTRUT00000049889.2">
    <property type="protein sequence ID" value="ENSTRUP00000048554.1"/>
    <property type="gene ID" value="ENSTRUG00000020541.2"/>
</dbReference>
<dbReference type="Proteomes" id="UP000005226">
    <property type="component" value="Chromosome 13"/>
</dbReference>
<reference evidence="1" key="3">
    <citation type="submission" date="2025-09" db="UniProtKB">
        <authorList>
            <consortium name="Ensembl"/>
        </authorList>
    </citation>
    <scope>IDENTIFICATION</scope>
</reference>
<evidence type="ECO:0000313" key="1">
    <source>
        <dbReference type="Ensembl" id="ENSTRUP00000048554.1"/>
    </source>
</evidence>
<dbReference type="InParanoid" id="A0A3B5K5E6"/>
<keyword evidence="2" id="KW-1185">Reference proteome</keyword>
<evidence type="ECO:0000313" key="2">
    <source>
        <dbReference type="Proteomes" id="UP000005226"/>
    </source>
</evidence>
<reference evidence="1" key="2">
    <citation type="submission" date="2025-08" db="UniProtKB">
        <authorList>
            <consortium name="Ensembl"/>
        </authorList>
    </citation>
    <scope>IDENTIFICATION</scope>
</reference>
<sequence>VAAEAVGVPAVVHGLNDATDDELTCGRTPERSPPAWHTQTALTTLVTARGKEHLEVMFAVFPPLELQREDAGMRGRTSVPAAITPENVNNAGISFDTAVTA</sequence>
<reference evidence="1 2" key="1">
    <citation type="journal article" date="2011" name="Genome Biol. Evol.">
        <title>Integration of the genetic map and genome assembly of fugu facilitates insights into distinct features of genome evolution in teleosts and mammals.</title>
        <authorList>
            <person name="Kai W."/>
            <person name="Kikuchi K."/>
            <person name="Tohari S."/>
            <person name="Chew A.K."/>
            <person name="Tay A."/>
            <person name="Fujiwara A."/>
            <person name="Hosoya S."/>
            <person name="Suetake H."/>
            <person name="Naruse K."/>
            <person name="Brenner S."/>
            <person name="Suzuki Y."/>
            <person name="Venkatesh B."/>
        </authorList>
    </citation>
    <scope>NUCLEOTIDE SEQUENCE [LARGE SCALE GENOMIC DNA]</scope>
</reference>
<proteinExistence type="predicted"/>
<accession>A0A3B5K5E6</accession>
<dbReference type="AlphaFoldDB" id="A0A3B5K5E6"/>